<dbReference type="PATRIC" id="fig|381306.5.peg.2817"/>
<evidence type="ECO:0000313" key="1">
    <source>
        <dbReference type="EMBL" id="SCY64822.1"/>
    </source>
</evidence>
<evidence type="ECO:0000313" key="2">
    <source>
        <dbReference type="Proteomes" id="UP000183104"/>
    </source>
</evidence>
<protein>
    <recommendedName>
        <fullName evidence="3">ABM domain-containing protein</fullName>
    </recommendedName>
</protein>
<evidence type="ECO:0008006" key="3">
    <source>
        <dbReference type="Google" id="ProtNLM"/>
    </source>
</evidence>
<dbReference type="SUPFAM" id="SSF54909">
    <property type="entry name" value="Dimeric alpha+beta barrel"/>
    <property type="match status" value="1"/>
</dbReference>
<dbReference type="OrthoDB" id="7347875at2"/>
<dbReference type="Proteomes" id="UP000183104">
    <property type="component" value="Unassembled WGS sequence"/>
</dbReference>
<gene>
    <name evidence="1" type="ORF">SAMN05661077_0011</name>
</gene>
<accession>A0A0P9C941</accession>
<dbReference type="RefSeq" id="WP_054964617.1">
    <property type="nucleotide sequence ID" value="NZ_FMUN01000010.1"/>
</dbReference>
<proteinExistence type="predicted"/>
<name>A0A0P9C941_9GAMM</name>
<organism evidence="1 2">
    <name type="scientific">Thiohalorhabdus denitrificans</name>
    <dbReference type="NCBI Taxonomy" id="381306"/>
    <lineage>
        <taxon>Bacteria</taxon>
        <taxon>Pseudomonadati</taxon>
        <taxon>Pseudomonadota</taxon>
        <taxon>Gammaproteobacteria</taxon>
        <taxon>Thiohalorhabdales</taxon>
        <taxon>Thiohalorhabdaceae</taxon>
        <taxon>Thiohalorhabdus</taxon>
    </lineage>
</organism>
<dbReference type="AlphaFoldDB" id="A0A0P9C941"/>
<sequence>MFEPIQIPGNHVMLYNVAKLKPGYTVEDAELALGEMCEVVKETYPEFYGGLVYQSAGFVSEEGSVDPSSQPEGEDHLAILTFWESFEAHERSHADEAFRDKFSVLLEYCSDTYEIGYNLLWQGQKH</sequence>
<dbReference type="InterPro" id="IPR011008">
    <property type="entry name" value="Dimeric_a/b-barrel"/>
</dbReference>
<dbReference type="EMBL" id="FMUN01000010">
    <property type="protein sequence ID" value="SCY64822.1"/>
    <property type="molecule type" value="Genomic_DNA"/>
</dbReference>
<keyword evidence="2" id="KW-1185">Reference proteome</keyword>
<reference evidence="2" key="1">
    <citation type="submission" date="2016-10" db="EMBL/GenBank/DDBJ databases">
        <authorList>
            <person name="Varghese N."/>
        </authorList>
    </citation>
    <scope>NUCLEOTIDE SEQUENCE [LARGE SCALE GENOMIC DNA]</scope>
    <source>
        <strain evidence="2">HL 19</strain>
    </source>
</reference>